<keyword evidence="2" id="KW-1185">Reference proteome</keyword>
<gene>
    <name evidence="1" type="ORF">AFUS01_LOCUS8732</name>
</gene>
<comment type="caution">
    <text evidence="1">The sequence shown here is derived from an EMBL/GenBank/DDBJ whole genome shotgun (WGS) entry which is preliminary data.</text>
</comment>
<name>A0A8J2JFD7_9HEXA</name>
<dbReference type="EMBL" id="CAJVCH010061115">
    <property type="protein sequence ID" value="CAG7719406.1"/>
    <property type="molecule type" value="Genomic_DNA"/>
</dbReference>
<feature type="non-terminal residue" evidence="1">
    <location>
        <position position="24"/>
    </location>
</feature>
<accession>A0A8J2JFD7</accession>
<proteinExistence type="predicted"/>
<evidence type="ECO:0000313" key="2">
    <source>
        <dbReference type="Proteomes" id="UP000708208"/>
    </source>
</evidence>
<evidence type="ECO:0000313" key="1">
    <source>
        <dbReference type="EMBL" id="CAG7719406.1"/>
    </source>
</evidence>
<sequence>MGLTFIAAGASVPEVASSIIVAKQ</sequence>
<dbReference type="AlphaFoldDB" id="A0A8J2JFD7"/>
<protein>
    <recommendedName>
        <fullName evidence="3">Sodium/calcium exchanger membrane region domain-containing protein</fullName>
    </recommendedName>
</protein>
<evidence type="ECO:0008006" key="3">
    <source>
        <dbReference type="Google" id="ProtNLM"/>
    </source>
</evidence>
<reference evidence="1" key="1">
    <citation type="submission" date="2021-06" db="EMBL/GenBank/DDBJ databases">
        <authorList>
            <person name="Hodson N. C."/>
            <person name="Mongue J. A."/>
            <person name="Jaron S. K."/>
        </authorList>
    </citation>
    <scope>NUCLEOTIDE SEQUENCE</scope>
</reference>
<dbReference type="Proteomes" id="UP000708208">
    <property type="component" value="Unassembled WGS sequence"/>
</dbReference>
<organism evidence="1 2">
    <name type="scientific">Allacma fusca</name>
    <dbReference type="NCBI Taxonomy" id="39272"/>
    <lineage>
        <taxon>Eukaryota</taxon>
        <taxon>Metazoa</taxon>
        <taxon>Ecdysozoa</taxon>
        <taxon>Arthropoda</taxon>
        <taxon>Hexapoda</taxon>
        <taxon>Collembola</taxon>
        <taxon>Symphypleona</taxon>
        <taxon>Sminthuridae</taxon>
        <taxon>Allacma</taxon>
    </lineage>
</organism>